<dbReference type="SFLD" id="SFLDG01114">
    <property type="entry name" value="phosphomethylpyrimidine_syntha"/>
    <property type="match status" value="1"/>
</dbReference>
<organism evidence="10 11">
    <name type="scientific">Desulfosoma caldarium</name>
    <dbReference type="NCBI Taxonomy" id="610254"/>
    <lineage>
        <taxon>Bacteria</taxon>
        <taxon>Pseudomonadati</taxon>
        <taxon>Thermodesulfobacteriota</taxon>
        <taxon>Syntrophobacteria</taxon>
        <taxon>Syntrophobacterales</taxon>
        <taxon>Syntrophobacteraceae</taxon>
        <taxon>Desulfosoma</taxon>
    </lineage>
</organism>
<evidence type="ECO:0000256" key="2">
    <source>
        <dbReference type="ARBA" id="ARBA00022485"/>
    </source>
</evidence>
<dbReference type="Pfam" id="PF01964">
    <property type="entry name" value="ThiC_Rad_SAM"/>
    <property type="match status" value="1"/>
</dbReference>
<dbReference type="InterPro" id="IPR038521">
    <property type="entry name" value="ThiC/Bza_core_dom"/>
</dbReference>
<evidence type="ECO:0000256" key="3">
    <source>
        <dbReference type="ARBA" id="ARBA00022691"/>
    </source>
</evidence>
<dbReference type="NCBIfam" id="TIGR00190">
    <property type="entry name" value="thiC"/>
    <property type="match status" value="1"/>
</dbReference>
<keyword evidence="8" id="KW-0456">Lyase</keyword>
<gene>
    <name evidence="10" type="ORF">EDC27_0019</name>
</gene>
<name>A0A3N1VUM6_9BACT</name>
<keyword evidence="11" id="KW-1185">Reference proteome</keyword>
<evidence type="ECO:0000256" key="5">
    <source>
        <dbReference type="ARBA" id="ARBA00022833"/>
    </source>
</evidence>
<evidence type="ECO:0000313" key="10">
    <source>
        <dbReference type="EMBL" id="ROR03487.1"/>
    </source>
</evidence>
<evidence type="ECO:0000256" key="4">
    <source>
        <dbReference type="ARBA" id="ARBA00022723"/>
    </source>
</evidence>
<keyword evidence="7" id="KW-0411">Iron-sulfur</keyword>
<evidence type="ECO:0000256" key="1">
    <source>
        <dbReference type="ARBA" id="ARBA00001966"/>
    </source>
</evidence>
<dbReference type="SFLD" id="SFLDS00113">
    <property type="entry name" value="Radical_SAM_Phosphomethylpyrim"/>
    <property type="match status" value="1"/>
</dbReference>
<dbReference type="GO" id="GO:0005829">
    <property type="term" value="C:cytosol"/>
    <property type="evidence" value="ECO:0007669"/>
    <property type="project" value="TreeGrafter"/>
</dbReference>
<dbReference type="PANTHER" id="PTHR30557:SF1">
    <property type="entry name" value="PHOSPHOMETHYLPYRIMIDINE SYNTHASE, CHLOROPLASTIC"/>
    <property type="match status" value="1"/>
</dbReference>
<evidence type="ECO:0000256" key="8">
    <source>
        <dbReference type="ARBA" id="ARBA00023239"/>
    </source>
</evidence>
<comment type="cofactor">
    <cofactor evidence="1">
        <name>[4Fe-4S] cluster</name>
        <dbReference type="ChEBI" id="CHEBI:49883"/>
    </cofactor>
</comment>
<dbReference type="GO" id="GO:0070284">
    <property type="term" value="F:phosphomethylpyrimidine synthase activity"/>
    <property type="evidence" value="ECO:0007669"/>
    <property type="project" value="UniProtKB-EC"/>
</dbReference>
<keyword evidence="4" id="KW-0479">Metal-binding</keyword>
<keyword evidence="3" id="KW-0949">S-adenosyl-L-methionine</keyword>
<dbReference type="NCBIfam" id="NF009895">
    <property type="entry name" value="PRK13352.1"/>
    <property type="match status" value="1"/>
</dbReference>
<dbReference type="SFLD" id="SFLDF00407">
    <property type="entry name" value="phosphomethylpyrimidine_syntha"/>
    <property type="match status" value="1"/>
</dbReference>
<dbReference type="PANTHER" id="PTHR30557">
    <property type="entry name" value="THIAMINE BIOSYNTHESIS PROTEIN THIC"/>
    <property type="match status" value="1"/>
</dbReference>
<dbReference type="Gene3D" id="3.20.20.540">
    <property type="entry name" value="Radical SAM ThiC family, central domain"/>
    <property type="match status" value="1"/>
</dbReference>
<accession>A0A3N1VUM6</accession>
<sequence>MRTQLDEAKAGIVTDAMRRAVEGEPVTAEQLRDLIAKGHAVLPKNRHHEFATVRAIGRGLRTKVNANLGASGECADMTVERRKLAAAIRAGADSVMDLSTGGDLEALRAMYLQEAGTMVGTVPIYAVATDMVRRGVPLEKMDPDDLFSGIETQCRQGVDYITVHCGVTRASAKKLEYFQRIMPCVSRGGSILLSWMRRNHKENPLYEDFDTLLDIAHAHDVTLSLGDGFRPGAIADAIDGPQIEELLVLAELAQRARDKGVQVMIEGPGHVPLEHIQSHVHLEKKLCDGAPFYVLGPLPTDIAAGYDHITAAIGGALAGAAGADFLCYVTPAEHLRLPDEDDVYQGVMAARIAAHVADLAKGIPQALAQDRAMSQCRRTLDWEGMVTAALDPELVKRRLHVTEDRQGCTMCGKLCAVKLSVSAMG</sequence>
<dbReference type="GO" id="GO:0046872">
    <property type="term" value="F:metal ion binding"/>
    <property type="evidence" value="ECO:0007669"/>
    <property type="project" value="UniProtKB-KW"/>
</dbReference>
<dbReference type="GO" id="GO:0009228">
    <property type="term" value="P:thiamine biosynthetic process"/>
    <property type="evidence" value="ECO:0007669"/>
    <property type="project" value="UniProtKB-UniRule"/>
</dbReference>
<evidence type="ECO:0000256" key="6">
    <source>
        <dbReference type="ARBA" id="ARBA00023004"/>
    </source>
</evidence>
<keyword evidence="2" id="KW-0004">4Fe-4S</keyword>
<evidence type="ECO:0000256" key="7">
    <source>
        <dbReference type="ARBA" id="ARBA00023014"/>
    </source>
</evidence>
<dbReference type="Proteomes" id="UP000276223">
    <property type="component" value="Unassembled WGS sequence"/>
</dbReference>
<dbReference type="EC" id="4.1.99.17" evidence="9"/>
<dbReference type="AlphaFoldDB" id="A0A3N1VUM6"/>
<proteinExistence type="predicted"/>
<keyword evidence="6" id="KW-0408">Iron</keyword>
<reference evidence="10 11" key="1">
    <citation type="submission" date="2018-11" db="EMBL/GenBank/DDBJ databases">
        <title>Genomic Encyclopedia of Type Strains, Phase IV (KMG-IV): sequencing the most valuable type-strain genomes for metagenomic binning, comparative biology and taxonomic classification.</title>
        <authorList>
            <person name="Goeker M."/>
        </authorList>
    </citation>
    <scope>NUCLEOTIDE SEQUENCE [LARGE SCALE GENOMIC DNA]</scope>
    <source>
        <strain evidence="10 11">DSM 22027</strain>
    </source>
</reference>
<dbReference type="RefSeq" id="WP_123288658.1">
    <property type="nucleotide sequence ID" value="NZ_RJVA01000001.1"/>
</dbReference>
<dbReference type="InterPro" id="IPR002817">
    <property type="entry name" value="ThiC/BzaA/B"/>
</dbReference>
<dbReference type="EMBL" id="RJVA01000001">
    <property type="protein sequence ID" value="ROR03487.1"/>
    <property type="molecule type" value="Genomic_DNA"/>
</dbReference>
<dbReference type="GO" id="GO:0051539">
    <property type="term" value="F:4 iron, 4 sulfur cluster binding"/>
    <property type="evidence" value="ECO:0007669"/>
    <property type="project" value="UniProtKB-KW"/>
</dbReference>
<comment type="caution">
    <text evidence="10">The sequence shown here is derived from an EMBL/GenBank/DDBJ whole genome shotgun (WGS) entry which is preliminary data.</text>
</comment>
<evidence type="ECO:0000256" key="9">
    <source>
        <dbReference type="NCBIfam" id="TIGR00190"/>
    </source>
</evidence>
<evidence type="ECO:0000313" key="11">
    <source>
        <dbReference type="Proteomes" id="UP000276223"/>
    </source>
</evidence>
<protein>
    <recommendedName>
        <fullName evidence="9">Phosphomethylpyrimidine synthase</fullName>
        <ecNumber evidence="9">4.1.99.17</ecNumber>
    </recommendedName>
</protein>
<dbReference type="OrthoDB" id="9805897at2"/>
<keyword evidence="5" id="KW-0862">Zinc</keyword>